<organism evidence="2">
    <name type="scientific">Microvirga ossetica</name>
    <dbReference type="NCBI Taxonomy" id="1882682"/>
    <lineage>
        <taxon>Bacteria</taxon>
        <taxon>Pseudomonadati</taxon>
        <taxon>Pseudomonadota</taxon>
        <taxon>Alphaproteobacteria</taxon>
        <taxon>Hyphomicrobiales</taxon>
        <taxon>Methylobacteriaceae</taxon>
        <taxon>Microvirga</taxon>
    </lineage>
</organism>
<feature type="region of interest" description="Disordered" evidence="1">
    <location>
        <begin position="60"/>
        <end position="89"/>
    </location>
</feature>
<feature type="region of interest" description="Disordered" evidence="1">
    <location>
        <begin position="1"/>
        <end position="32"/>
    </location>
</feature>
<proteinExistence type="predicted"/>
<protein>
    <submittedName>
        <fullName evidence="2">Uncharacterized protein</fullName>
    </submittedName>
</protein>
<dbReference type="KEGG" id="moc:BB934_32270"/>
<evidence type="ECO:0000313" key="2">
    <source>
        <dbReference type="EMBL" id="ANY82904.1"/>
    </source>
</evidence>
<accession>A0A1B2ESF5</accession>
<gene>
    <name evidence="2" type="ORF">BB934_32270</name>
</gene>
<name>A0A1B2ESF5_9HYPH</name>
<reference evidence="2" key="1">
    <citation type="submission" date="2016-07" db="EMBL/GenBank/DDBJ databases">
        <title>Microvirga ossetica sp. nov. a new species of rhizobia isolated from root nodules of the legume species Vicia alpestris Steven originated from North Ossetia region in the Caucasus.</title>
        <authorList>
            <person name="Safronova V.I."/>
            <person name="Kuznetsova I.G."/>
            <person name="Sazanova A.L."/>
            <person name="Belimov A."/>
            <person name="Andronov E."/>
            <person name="Osledkin Y.S."/>
            <person name="Onishchuk O.P."/>
            <person name="Kurchak O.N."/>
            <person name="Shaposhnikov A.I."/>
            <person name="Willems A."/>
            <person name="Tikhonovich I.A."/>
        </authorList>
    </citation>
    <scope>NUCLEOTIDE SEQUENCE [LARGE SCALE GENOMIC DNA]</scope>
    <source>
        <strain evidence="2">V5/3M</strain>
        <plasmid evidence="2">unnamed1</plasmid>
    </source>
</reference>
<keyword evidence="2" id="KW-0614">Plasmid</keyword>
<dbReference type="EMBL" id="CP016617">
    <property type="protein sequence ID" value="ANY82904.1"/>
    <property type="molecule type" value="Genomic_DNA"/>
</dbReference>
<dbReference type="AlphaFoldDB" id="A0A1B2ESF5"/>
<geneLocation type="plasmid" evidence="2">
    <name>unnamed1</name>
</geneLocation>
<evidence type="ECO:0000256" key="1">
    <source>
        <dbReference type="SAM" id="MobiDB-lite"/>
    </source>
</evidence>
<sequence length="89" mass="9333">MFLAPSPVGSSRFQLESAETDPRSGVETVGRGRCGGGTLGQARALNLFAARAGLQLGKLPKWSSKLDPNSSKMPVSPSAVLDAQRAHRV</sequence>